<keyword evidence="3 5" id="KW-0687">Ribonucleoprotein</keyword>
<evidence type="ECO:0000259" key="7">
    <source>
        <dbReference type="SMART" id="SM01382"/>
    </source>
</evidence>
<comment type="subunit">
    <text evidence="5">Part of the 50S ribosomal subunit. Forms a bridge to the 30S subunit in the 70S ribosome.</text>
</comment>
<dbReference type="PIRSF" id="PIRSF002158">
    <property type="entry name" value="Ribosomal_L2"/>
    <property type="match status" value="1"/>
</dbReference>
<dbReference type="Pfam" id="PF00181">
    <property type="entry name" value="Ribosomal_L2_N"/>
    <property type="match status" value="1"/>
</dbReference>
<keyword evidence="5" id="KW-0699">rRNA-binding</keyword>
<reference evidence="10" key="1">
    <citation type="submission" date="2017-09" db="EMBL/GenBank/DDBJ databases">
        <title>Depth-based differentiation of microbial function through sediment-hosted aquifers and enrichment of novel symbionts in the deep terrestrial subsurface.</title>
        <authorList>
            <person name="Probst A.J."/>
            <person name="Ladd B."/>
            <person name="Jarett J.K."/>
            <person name="Geller-Mcgrath D.E."/>
            <person name="Sieber C.M.K."/>
            <person name="Emerson J.B."/>
            <person name="Anantharaman K."/>
            <person name="Thomas B.C."/>
            <person name="Malmstrom R."/>
            <person name="Stieglmeier M."/>
            <person name="Klingl A."/>
            <person name="Woyke T."/>
            <person name="Ryan C.M."/>
            <person name="Banfield J.F."/>
        </authorList>
    </citation>
    <scope>NUCLEOTIDE SEQUENCE [LARGE SCALE GENOMIC DNA]</scope>
</reference>
<dbReference type="InterPro" id="IPR014722">
    <property type="entry name" value="Rib_uL2_dom2"/>
</dbReference>
<feature type="domain" description="Large ribosomal subunit protein uL2 RNA-binding" evidence="8">
    <location>
        <begin position="44"/>
        <end position="119"/>
    </location>
</feature>
<evidence type="ECO:0000256" key="5">
    <source>
        <dbReference type="HAMAP-Rule" id="MF_01320"/>
    </source>
</evidence>
<dbReference type="SMART" id="SM01382">
    <property type="entry name" value="Ribosomal_L2_C"/>
    <property type="match status" value="1"/>
</dbReference>
<dbReference type="SUPFAM" id="SSF50104">
    <property type="entry name" value="Translation proteins SH3-like domain"/>
    <property type="match status" value="1"/>
</dbReference>
<dbReference type="Gene3D" id="4.10.950.10">
    <property type="entry name" value="Ribosomal protein L2, domain 3"/>
    <property type="match status" value="1"/>
</dbReference>
<evidence type="ECO:0000259" key="8">
    <source>
        <dbReference type="SMART" id="SM01383"/>
    </source>
</evidence>
<dbReference type="GO" id="GO:0015934">
    <property type="term" value="C:large ribosomal subunit"/>
    <property type="evidence" value="ECO:0007669"/>
    <property type="project" value="InterPro"/>
</dbReference>
<comment type="similarity">
    <text evidence="1 5">Belongs to the universal ribosomal protein uL2 family.</text>
</comment>
<comment type="function">
    <text evidence="5">One of the primary rRNA binding proteins. Required for association of the 30S and 50S subunits to form the 70S ribosome, for tRNA binding and peptide bond formation. It has been suggested to have peptidyltransferase activity; this is somewhat controversial. Makes several contacts with the 16S rRNA in the 70S ribosome.</text>
</comment>
<feature type="region of interest" description="Disordered" evidence="6">
    <location>
        <begin position="210"/>
        <end position="258"/>
    </location>
</feature>
<dbReference type="Proteomes" id="UP000231414">
    <property type="component" value="Unassembled WGS sequence"/>
</dbReference>
<comment type="caution">
    <text evidence="9">The sequence shown here is derived from an EMBL/GenBank/DDBJ whole genome shotgun (WGS) entry which is preliminary data.</text>
</comment>
<evidence type="ECO:0000256" key="2">
    <source>
        <dbReference type="ARBA" id="ARBA00022980"/>
    </source>
</evidence>
<proteinExistence type="inferred from homology"/>
<dbReference type="Gene3D" id="2.30.30.30">
    <property type="match status" value="1"/>
</dbReference>
<evidence type="ECO:0000313" key="10">
    <source>
        <dbReference type="Proteomes" id="UP000231414"/>
    </source>
</evidence>
<dbReference type="InterPro" id="IPR022669">
    <property type="entry name" value="Ribosomal_uL2_C"/>
</dbReference>
<gene>
    <name evidence="5 9" type="primary">rplB</name>
    <name evidence="9" type="ORF">COT52_02060</name>
</gene>
<dbReference type="AlphaFoldDB" id="A0A2H0X781"/>
<dbReference type="HAMAP" id="MF_01320_B">
    <property type="entry name" value="Ribosomal_uL2_B"/>
    <property type="match status" value="1"/>
</dbReference>
<protein>
    <recommendedName>
        <fullName evidence="4 5">Large ribosomal subunit protein uL2</fullName>
    </recommendedName>
</protein>
<dbReference type="SUPFAM" id="SSF50249">
    <property type="entry name" value="Nucleic acid-binding proteins"/>
    <property type="match status" value="1"/>
</dbReference>
<dbReference type="FunFam" id="2.30.30.30:FF:000001">
    <property type="entry name" value="50S ribosomal protein L2"/>
    <property type="match status" value="1"/>
</dbReference>
<dbReference type="InterPro" id="IPR002171">
    <property type="entry name" value="Ribosomal_uL2"/>
</dbReference>
<dbReference type="InterPro" id="IPR012340">
    <property type="entry name" value="NA-bd_OB-fold"/>
</dbReference>
<feature type="domain" description="Large ribosomal subunit protein uL2 C-terminal" evidence="7">
    <location>
        <begin position="125"/>
        <end position="254"/>
    </location>
</feature>
<evidence type="ECO:0000256" key="4">
    <source>
        <dbReference type="ARBA" id="ARBA00035242"/>
    </source>
</evidence>
<dbReference type="GO" id="GO:0016740">
    <property type="term" value="F:transferase activity"/>
    <property type="evidence" value="ECO:0007669"/>
    <property type="project" value="InterPro"/>
</dbReference>
<evidence type="ECO:0000313" key="9">
    <source>
        <dbReference type="EMBL" id="PIS20783.1"/>
    </source>
</evidence>
<name>A0A2H0X781_UNCKA</name>
<dbReference type="InterPro" id="IPR008991">
    <property type="entry name" value="Translation_prot_SH3-like_sf"/>
</dbReference>
<dbReference type="GO" id="GO:0002181">
    <property type="term" value="P:cytoplasmic translation"/>
    <property type="evidence" value="ECO:0007669"/>
    <property type="project" value="TreeGrafter"/>
</dbReference>
<dbReference type="InterPro" id="IPR014726">
    <property type="entry name" value="Ribosomal_uL2_dom3"/>
</dbReference>
<dbReference type="GO" id="GO:0019843">
    <property type="term" value="F:rRNA binding"/>
    <property type="evidence" value="ECO:0007669"/>
    <property type="project" value="UniProtKB-UniRule"/>
</dbReference>
<dbReference type="EMBL" id="PEYW01000029">
    <property type="protein sequence ID" value="PIS20783.1"/>
    <property type="molecule type" value="Genomic_DNA"/>
</dbReference>
<accession>A0A2H0X781</accession>
<dbReference type="GO" id="GO:0003735">
    <property type="term" value="F:structural constituent of ribosome"/>
    <property type="evidence" value="ECO:0007669"/>
    <property type="project" value="InterPro"/>
</dbReference>
<dbReference type="Gene3D" id="2.40.50.140">
    <property type="entry name" value="Nucleic acid-binding proteins"/>
    <property type="match status" value="1"/>
</dbReference>
<organism evidence="9 10">
    <name type="scientific">candidate division WWE3 bacterium CG08_land_8_20_14_0_20_43_13</name>
    <dbReference type="NCBI Taxonomy" id="1975087"/>
    <lineage>
        <taxon>Bacteria</taxon>
        <taxon>Katanobacteria</taxon>
    </lineage>
</organism>
<dbReference type="Pfam" id="PF03947">
    <property type="entry name" value="Ribosomal_L2_C"/>
    <property type="match status" value="1"/>
</dbReference>
<sequence>MALRKFKPTSSGQRERVALVSVARKKINSPHKKLTTGTFCGHVGRSHGRVSTRHRQVGAKKLYRCIDFKRSKKNISAKVVNIEYDPNRGADIALIVYKDGEKSYILAPEDLKEGSFVVSGSNVEVEVGNCLPLSSIPLGLAVHNVELRPGAGGKLARGAGVSCYLMAKEGNFALLKMPSSEIRKVPVDCWATVGVLGNADLKNCKLGKAGRSRHLGRRPEVRGTAMHPDSHPHGGGEGRSPVGMPCPKTPWGKKAYGVRTRRKRNTATKYIISRRVK</sequence>
<evidence type="ECO:0000256" key="3">
    <source>
        <dbReference type="ARBA" id="ARBA00023274"/>
    </source>
</evidence>
<keyword evidence="2 5" id="KW-0689">Ribosomal protein</keyword>
<evidence type="ECO:0000256" key="6">
    <source>
        <dbReference type="SAM" id="MobiDB-lite"/>
    </source>
</evidence>
<dbReference type="InterPro" id="IPR022666">
    <property type="entry name" value="Ribosomal_uL2_RNA-bd_dom"/>
</dbReference>
<dbReference type="PANTHER" id="PTHR13691:SF5">
    <property type="entry name" value="LARGE RIBOSOMAL SUBUNIT PROTEIN UL2M"/>
    <property type="match status" value="1"/>
</dbReference>
<dbReference type="SMART" id="SM01383">
    <property type="entry name" value="Ribosomal_L2"/>
    <property type="match status" value="1"/>
</dbReference>
<evidence type="ECO:0000256" key="1">
    <source>
        <dbReference type="ARBA" id="ARBA00005636"/>
    </source>
</evidence>
<dbReference type="InterPro" id="IPR005880">
    <property type="entry name" value="Ribosomal_uL2_bac/org-type"/>
</dbReference>
<keyword evidence="5" id="KW-0694">RNA-binding</keyword>
<dbReference type="NCBIfam" id="TIGR01171">
    <property type="entry name" value="rplB_bact"/>
    <property type="match status" value="1"/>
</dbReference>
<dbReference type="FunFam" id="4.10.950.10:FF:000001">
    <property type="entry name" value="50S ribosomal protein L2"/>
    <property type="match status" value="1"/>
</dbReference>
<dbReference type="PANTHER" id="PTHR13691">
    <property type="entry name" value="RIBOSOMAL PROTEIN L2"/>
    <property type="match status" value="1"/>
</dbReference>